<feature type="region of interest" description="Disordered" evidence="4">
    <location>
        <begin position="276"/>
        <end position="317"/>
    </location>
</feature>
<dbReference type="SUPFAM" id="SSF53850">
    <property type="entry name" value="Periplasmic binding protein-like II"/>
    <property type="match status" value="2"/>
</dbReference>
<dbReference type="InterPro" id="IPR001156">
    <property type="entry name" value="Transferrin-like_dom"/>
</dbReference>
<name>A0ABQ7T442_PHRPL</name>
<keyword evidence="3" id="KW-0408">Iron</keyword>
<feature type="domain" description="Transferrin-like" evidence="5">
    <location>
        <begin position="1"/>
        <end position="337"/>
    </location>
</feature>
<dbReference type="SMART" id="SM00094">
    <property type="entry name" value="TR_FER"/>
    <property type="match status" value="2"/>
</dbReference>
<feature type="region of interest" description="Disordered" evidence="4">
    <location>
        <begin position="667"/>
        <end position="690"/>
    </location>
</feature>
<gene>
    <name evidence="6" type="ORF">JD844_008017</name>
</gene>
<dbReference type="InterPro" id="IPR018195">
    <property type="entry name" value="Transferrin_Fe_BS"/>
</dbReference>
<dbReference type="PROSITE" id="PS00205">
    <property type="entry name" value="TRANSFERRIN_LIKE_1"/>
    <property type="match status" value="2"/>
</dbReference>
<dbReference type="EMBL" id="JAIPUX010001880">
    <property type="protein sequence ID" value="KAH0624313.1"/>
    <property type="molecule type" value="Genomic_DNA"/>
</dbReference>
<dbReference type="PROSITE" id="PS00206">
    <property type="entry name" value="TRANSFERRIN_LIKE_2"/>
    <property type="match status" value="2"/>
</dbReference>
<comment type="similarity">
    <text evidence="3">Belongs to the transferrin family.</text>
</comment>
<proteinExistence type="inferred from homology"/>
<keyword evidence="1" id="KW-0677">Repeat</keyword>
<evidence type="ECO:0000313" key="7">
    <source>
        <dbReference type="Proteomes" id="UP000826234"/>
    </source>
</evidence>
<evidence type="ECO:0000259" key="5">
    <source>
        <dbReference type="PROSITE" id="PS51408"/>
    </source>
</evidence>
<protein>
    <recommendedName>
        <fullName evidence="5">Transferrin-like domain-containing protein</fullName>
    </recommendedName>
</protein>
<evidence type="ECO:0000256" key="1">
    <source>
        <dbReference type="ARBA" id="ARBA00022737"/>
    </source>
</evidence>
<dbReference type="PROSITE" id="PS00207">
    <property type="entry name" value="TRANSFERRIN_LIKE_3"/>
    <property type="match status" value="1"/>
</dbReference>
<dbReference type="PANTHER" id="PTHR11485">
    <property type="entry name" value="TRANSFERRIN"/>
    <property type="match status" value="1"/>
</dbReference>
<keyword evidence="3" id="KW-0406">Ion transport</keyword>
<accession>A0ABQ7T442</accession>
<reference evidence="6 7" key="1">
    <citation type="journal article" date="2022" name="Gigascience">
        <title>A chromosome-level genome assembly and annotation of the desert horned lizard, Phrynosoma platyrhinos, provides insight into chromosomal rearrangements among reptiles.</title>
        <authorList>
            <person name="Koochekian N."/>
            <person name="Ascanio A."/>
            <person name="Farleigh K."/>
            <person name="Card D.C."/>
            <person name="Schield D.R."/>
            <person name="Castoe T.A."/>
            <person name="Jezkova T."/>
        </authorList>
    </citation>
    <scope>NUCLEOTIDE SEQUENCE [LARGE SCALE GENOMIC DNA]</scope>
    <source>
        <strain evidence="6">NK-2021</strain>
    </source>
</reference>
<dbReference type="Pfam" id="PF00405">
    <property type="entry name" value="Transferrin"/>
    <property type="match status" value="3"/>
</dbReference>
<dbReference type="PIRSF" id="PIRSF002549">
    <property type="entry name" value="Transferrin"/>
    <property type="match status" value="1"/>
</dbReference>
<dbReference type="PRINTS" id="PR00422">
    <property type="entry name" value="TRANSFERRIN"/>
</dbReference>
<feature type="domain" description="Transferrin-like" evidence="5">
    <location>
        <begin position="364"/>
        <end position="669"/>
    </location>
</feature>
<sequence length="690" mass="73248">MDPGLWTGEEAFIAARGQEVPQLFGGGGRQSPGQLPSGRQPEARSAKGQRSSLGGSYLAVAVVRSGSGLTLDNLRGSRSCHTGLNRTAGWNIPIGLLLDSGRMAAMGCDFPAAASAFFSASCVPGASGPGFPQSLCSLCKGDATGEGRCQSSPREDYFGYSGALRCLAEGAGDVAFIKHSTVQETLQGRTPPAAVWRGPRAGGWGGGCPLTFGVRGESPPPFWAKDFQMSDFQLLCRDGGRAPVEAWRDCHLARVPGHAVVTRPGTDRRLLLQVLQEGQPSKRKPDQASPSKVAHHAWLPTGPSEPPGTPGVSGWRQRVPCPPSGLTCIAFPRGRHQAEVPPGCVNILSGQSHGINGPFLKRKQKQGRGMKAALAKNRDTSSTYYAVAVVRRATADGNGSDAFTVHELRGRRSCHTGFGRRAGWTLPVGILLSKGLIQPRGCSVLEGQARVPLTPWHPQAPDLPACLSLFPAVSAFFSASCVPTDRSEGFPANLCGLCAGDEDGNHKCEASDRERYFGYTGAFRCLAEGRGEVAFVKHTSVFENTDGRNAVPWASQLHSADFQLLCPNGARAEVGQFAECHWGQVPPRAIMVHPETNPLAVYGLLDRAQDFFGANNNSNGFKMFSSSDFHGQDLIFKDATTAIVPAEERTTADAWLGQMFLEALEGWESSSSSSSSSPQCSGAGEPPAQH</sequence>
<evidence type="ECO:0000256" key="2">
    <source>
        <dbReference type="ARBA" id="ARBA00023157"/>
    </source>
</evidence>
<dbReference type="PROSITE" id="PS51408">
    <property type="entry name" value="TRANSFERRIN_LIKE_4"/>
    <property type="match status" value="2"/>
</dbReference>
<evidence type="ECO:0000313" key="6">
    <source>
        <dbReference type="EMBL" id="KAH0624313.1"/>
    </source>
</evidence>
<keyword evidence="3" id="KW-0813">Transport</keyword>
<feature type="region of interest" description="Disordered" evidence="4">
    <location>
        <begin position="23"/>
        <end position="51"/>
    </location>
</feature>
<dbReference type="InterPro" id="IPR016357">
    <property type="entry name" value="Transferrin"/>
</dbReference>
<comment type="caution">
    <text evidence="6">The sequence shown here is derived from an EMBL/GenBank/DDBJ whole genome shotgun (WGS) entry which is preliminary data.</text>
</comment>
<evidence type="ECO:0000256" key="3">
    <source>
        <dbReference type="PIRNR" id="PIRNR002549"/>
    </source>
</evidence>
<keyword evidence="3" id="KW-0479">Metal-binding</keyword>
<keyword evidence="3" id="KW-0410">Iron transport</keyword>
<dbReference type="Gene3D" id="3.40.190.10">
    <property type="entry name" value="Periplasmic binding protein-like II"/>
    <property type="match status" value="2"/>
</dbReference>
<dbReference type="Proteomes" id="UP000826234">
    <property type="component" value="Unassembled WGS sequence"/>
</dbReference>
<keyword evidence="7" id="KW-1185">Reference proteome</keyword>
<dbReference type="PANTHER" id="PTHR11485:SF21">
    <property type="entry name" value="MELANOTRANSFERRIN"/>
    <property type="match status" value="1"/>
</dbReference>
<evidence type="ECO:0000256" key="4">
    <source>
        <dbReference type="SAM" id="MobiDB-lite"/>
    </source>
</evidence>
<keyword evidence="2" id="KW-1015">Disulfide bond</keyword>
<organism evidence="6 7">
    <name type="scientific">Phrynosoma platyrhinos</name>
    <name type="common">Desert horned lizard</name>
    <dbReference type="NCBI Taxonomy" id="52577"/>
    <lineage>
        <taxon>Eukaryota</taxon>
        <taxon>Metazoa</taxon>
        <taxon>Chordata</taxon>
        <taxon>Craniata</taxon>
        <taxon>Vertebrata</taxon>
        <taxon>Euteleostomi</taxon>
        <taxon>Lepidosauria</taxon>
        <taxon>Squamata</taxon>
        <taxon>Bifurcata</taxon>
        <taxon>Unidentata</taxon>
        <taxon>Episquamata</taxon>
        <taxon>Toxicofera</taxon>
        <taxon>Iguania</taxon>
        <taxon>Phrynosomatidae</taxon>
        <taxon>Phrynosomatinae</taxon>
        <taxon>Phrynosoma</taxon>
    </lineage>
</organism>